<dbReference type="EnsemblPlants" id="evm.model.09.1288">
    <property type="protein sequence ID" value="cds.evm.model.09.1288"/>
    <property type="gene ID" value="evm.TU.09.1288"/>
</dbReference>
<evidence type="ECO:0000256" key="1">
    <source>
        <dbReference type="SAM" id="Phobius"/>
    </source>
</evidence>
<reference evidence="2" key="1">
    <citation type="submission" date="2018-11" db="EMBL/GenBank/DDBJ databases">
        <authorList>
            <person name="Grassa J C."/>
        </authorList>
    </citation>
    <scope>NUCLEOTIDE SEQUENCE [LARGE SCALE GENOMIC DNA]</scope>
</reference>
<evidence type="ECO:0000313" key="3">
    <source>
        <dbReference type="Proteomes" id="UP000596661"/>
    </source>
</evidence>
<accession>A0A803QDY9</accession>
<organism evidence="2 3">
    <name type="scientific">Cannabis sativa</name>
    <name type="common">Hemp</name>
    <name type="synonym">Marijuana</name>
    <dbReference type="NCBI Taxonomy" id="3483"/>
    <lineage>
        <taxon>Eukaryota</taxon>
        <taxon>Viridiplantae</taxon>
        <taxon>Streptophyta</taxon>
        <taxon>Embryophyta</taxon>
        <taxon>Tracheophyta</taxon>
        <taxon>Spermatophyta</taxon>
        <taxon>Magnoliopsida</taxon>
        <taxon>eudicotyledons</taxon>
        <taxon>Gunneridae</taxon>
        <taxon>Pentapetalae</taxon>
        <taxon>rosids</taxon>
        <taxon>fabids</taxon>
        <taxon>Rosales</taxon>
        <taxon>Cannabaceae</taxon>
        <taxon>Cannabis</taxon>
    </lineage>
</organism>
<keyword evidence="1" id="KW-0812">Transmembrane</keyword>
<keyword evidence="1" id="KW-1133">Transmembrane helix</keyword>
<reference evidence="2" key="2">
    <citation type="submission" date="2021-03" db="UniProtKB">
        <authorList>
            <consortium name="EnsemblPlants"/>
        </authorList>
    </citation>
    <scope>IDENTIFICATION</scope>
</reference>
<dbReference type="Gramene" id="evm.model.09.1288">
    <property type="protein sequence ID" value="cds.evm.model.09.1288"/>
    <property type="gene ID" value="evm.TU.09.1288"/>
</dbReference>
<keyword evidence="1" id="KW-0472">Membrane</keyword>
<name>A0A803QDY9_CANSA</name>
<dbReference type="EMBL" id="UZAU01000766">
    <property type="status" value="NOT_ANNOTATED_CDS"/>
    <property type="molecule type" value="Genomic_DNA"/>
</dbReference>
<evidence type="ECO:0000313" key="2">
    <source>
        <dbReference type="EnsemblPlants" id="cds.evm.model.09.1288"/>
    </source>
</evidence>
<proteinExistence type="predicted"/>
<protein>
    <submittedName>
        <fullName evidence="2">Uncharacterized protein</fullName>
    </submittedName>
</protein>
<feature type="transmembrane region" description="Helical" evidence="1">
    <location>
        <begin position="156"/>
        <end position="178"/>
    </location>
</feature>
<keyword evidence="3" id="KW-1185">Reference proteome</keyword>
<dbReference type="Proteomes" id="UP000596661">
    <property type="component" value="Chromosome 9"/>
</dbReference>
<sequence length="340" mass="40041">MAEMKDNNLAMDLAMRYVIKKSPKKFIELENSEYSQYFLEIANEYRSLLAAALALLGNNNEDDHLEFKLKFLDMTNQAKCLTRRVDEFQDKHFKYNIPYLDHRSFKDYLKDLEEFMTIWRKETKKGRRKGEKSLIKWMQQLDQSQRKTTFEEMKKVVIGLGTNISWIIIDFLFVVMILGDRINIMKNLDYFKAMIKLLNVEKNSNDSIVIKTFLCVIQLVEKTMRKNKQSLIVNRTAKNDDGIEFELLRMILKEVLRLEVALCCPDLPMVLTDEVSLSMGNHLTNFFETKLSDVNLKMNELRMEALSLHVVRNHKEAMKLNFAKQTVAIGTRKIWNKLDL</sequence>
<dbReference type="AlphaFoldDB" id="A0A803QDY9"/>